<dbReference type="EMBL" id="CAJVQA010087282">
    <property type="protein sequence ID" value="CAG8839476.1"/>
    <property type="molecule type" value="Genomic_DNA"/>
</dbReference>
<proteinExistence type="predicted"/>
<sequence length="55" mass="6890">LNNIIHSDKVITELQEIKKEIKKHFEEWTKSNPMNNNYWNEWQKQYMLQKRINKS</sequence>
<protein>
    <submittedName>
        <fullName evidence="1">16298_t:CDS:1</fullName>
    </submittedName>
</protein>
<reference evidence="1" key="1">
    <citation type="submission" date="2021-06" db="EMBL/GenBank/DDBJ databases">
        <authorList>
            <person name="Kallberg Y."/>
            <person name="Tangrot J."/>
            <person name="Rosling A."/>
        </authorList>
    </citation>
    <scope>NUCLEOTIDE SEQUENCE</scope>
    <source>
        <strain evidence="1">FL966</strain>
    </source>
</reference>
<keyword evidence="2" id="KW-1185">Reference proteome</keyword>
<evidence type="ECO:0000313" key="2">
    <source>
        <dbReference type="Proteomes" id="UP000789759"/>
    </source>
</evidence>
<feature type="non-terminal residue" evidence="1">
    <location>
        <position position="1"/>
    </location>
</feature>
<organism evidence="1 2">
    <name type="scientific">Cetraspora pellucida</name>
    <dbReference type="NCBI Taxonomy" id="1433469"/>
    <lineage>
        <taxon>Eukaryota</taxon>
        <taxon>Fungi</taxon>
        <taxon>Fungi incertae sedis</taxon>
        <taxon>Mucoromycota</taxon>
        <taxon>Glomeromycotina</taxon>
        <taxon>Glomeromycetes</taxon>
        <taxon>Diversisporales</taxon>
        <taxon>Gigasporaceae</taxon>
        <taxon>Cetraspora</taxon>
    </lineage>
</organism>
<comment type="caution">
    <text evidence="1">The sequence shown here is derived from an EMBL/GenBank/DDBJ whole genome shotgun (WGS) entry which is preliminary data.</text>
</comment>
<dbReference type="Proteomes" id="UP000789759">
    <property type="component" value="Unassembled WGS sequence"/>
</dbReference>
<dbReference type="AlphaFoldDB" id="A0A9N9PDX4"/>
<gene>
    <name evidence="1" type="ORF">CPELLU_LOCUS21867</name>
</gene>
<evidence type="ECO:0000313" key="1">
    <source>
        <dbReference type="EMBL" id="CAG8839476.1"/>
    </source>
</evidence>
<name>A0A9N9PDX4_9GLOM</name>
<accession>A0A9N9PDX4</accession>